<dbReference type="InterPro" id="IPR043971">
    <property type="entry name" value="FUZ/MON1/HPS1_longin_2"/>
</dbReference>
<dbReference type="AlphaFoldDB" id="A0AAV9Y1A8"/>
<sequence>MSFSRERISRKILIFSSAGKPIYSLGVNDQSTLSLISSSLSAILSKVTCTLSEQKVIIFNFESDIYIFDYIKWMCSDSHRIVFLERQGIILCCVSEFSNDPIGYLKGMLEYVYYQLVMILTGSIHKILKSRPNVDIQQMIGTSDVNIIDRCVNSIQTNIDSLYWYYSFQKVPKFHKYLRQNNPSSNFPIETPNLFIEAQPMNSEVRSVMKKLIQNIKTDGLLGGAMFASSRIVTWFGSKYIRNIPSTDFSLLKNISYSLFSKKNTSNELWIPICLPCISTISYIYCYFHYWNSNEETTESSNICFVLLSSNSSTQVFEKFSDHSNACLNYIKNSKYCSVLESFEMSFLDPNILIKGGQLSKEIVIQHFVYVSTCKNCYVVSETHPEIHDKKDIFQTYIKITEFTNSQFKRNKEPSMYTIINMKNNKFINITTRGFHLFVTFPLNVRIDEKIIELIVDNARKNDKSFFP</sequence>
<dbReference type="EMBL" id="JAWDEY010000010">
    <property type="protein sequence ID" value="KAK6589932.1"/>
    <property type="molecule type" value="Genomic_DNA"/>
</dbReference>
<dbReference type="GO" id="GO:0016192">
    <property type="term" value="P:vesicle-mediated transport"/>
    <property type="evidence" value="ECO:0007669"/>
    <property type="project" value="InterPro"/>
</dbReference>
<name>A0AAV9Y1A8_9CRYT</name>
<evidence type="ECO:0000313" key="3">
    <source>
        <dbReference type="EMBL" id="KAK6589932.1"/>
    </source>
</evidence>
<dbReference type="Proteomes" id="UP001311799">
    <property type="component" value="Unassembled WGS sequence"/>
</dbReference>
<evidence type="ECO:0000259" key="2">
    <source>
        <dbReference type="Pfam" id="PF19037"/>
    </source>
</evidence>
<dbReference type="GO" id="GO:0006623">
    <property type="term" value="P:protein targeting to vacuole"/>
    <property type="evidence" value="ECO:0007669"/>
    <property type="project" value="InterPro"/>
</dbReference>
<reference evidence="3 4" key="1">
    <citation type="submission" date="2023-10" db="EMBL/GenBank/DDBJ databases">
        <title>Comparative genomics analysis reveals potential genetic determinants of host preference in Cryptosporidium xiaoi.</title>
        <authorList>
            <person name="Xiao L."/>
            <person name="Li J."/>
        </authorList>
    </citation>
    <scope>NUCLEOTIDE SEQUENCE [LARGE SCALE GENOMIC DNA]</scope>
    <source>
        <strain evidence="3 4">52996</strain>
    </source>
</reference>
<dbReference type="PRINTS" id="PR01546">
    <property type="entry name" value="YEAST73DUF"/>
</dbReference>
<protein>
    <submittedName>
        <fullName evidence="3">SAND family</fullName>
    </submittedName>
</protein>
<dbReference type="Pfam" id="PF19036">
    <property type="entry name" value="Fuz_longin_1"/>
    <property type="match status" value="1"/>
</dbReference>
<accession>A0AAV9Y1A8</accession>
<dbReference type="InterPro" id="IPR043972">
    <property type="entry name" value="FUZ/MON1/HPS1_longin_1"/>
</dbReference>
<evidence type="ECO:0000259" key="1">
    <source>
        <dbReference type="Pfam" id="PF19036"/>
    </source>
</evidence>
<feature type="domain" description="FUZ/MON1/HPS1 first Longin" evidence="1">
    <location>
        <begin position="11"/>
        <end position="143"/>
    </location>
</feature>
<gene>
    <name evidence="3" type="ORF">RS030_193035</name>
</gene>
<proteinExistence type="predicted"/>
<dbReference type="PANTHER" id="PTHR13027:SF7">
    <property type="entry name" value="VACUOLAR FUSION PROTEIN MON1 HOMOLOG"/>
    <property type="match status" value="1"/>
</dbReference>
<evidence type="ECO:0000313" key="4">
    <source>
        <dbReference type="Proteomes" id="UP001311799"/>
    </source>
</evidence>
<dbReference type="PANTHER" id="PTHR13027">
    <property type="entry name" value="SAND PROTEIN-RELATED"/>
    <property type="match status" value="1"/>
</dbReference>
<organism evidence="3 4">
    <name type="scientific">Cryptosporidium xiaoi</name>
    <dbReference type="NCBI Taxonomy" id="659607"/>
    <lineage>
        <taxon>Eukaryota</taxon>
        <taxon>Sar</taxon>
        <taxon>Alveolata</taxon>
        <taxon>Apicomplexa</taxon>
        <taxon>Conoidasida</taxon>
        <taxon>Coccidia</taxon>
        <taxon>Eucoccidiorida</taxon>
        <taxon>Eimeriorina</taxon>
        <taxon>Cryptosporidiidae</taxon>
        <taxon>Cryptosporidium</taxon>
    </lineage>
</organism>
<comment type="caution">
    <text evidence="3">The sequence shown here is derived from an EMBL/GenBank/DDBJ whole genome shotgun (WGS) entry which is preliminary data.</text>
</comment>
<dbReference type="Pfam" id="PF19037">
    <property type="entry name" value="Fuz_longin_2"/>
    <property type="match status" value="1"/>
</dbReference>
<feature type="domain" description="FUZ/MON1/HPS1 second Longin" evidence="2">
    <location>
        <begin position="226"/>
        <end position="316"/>
    </location>
</feature>
<dbReference type="InterPro" id="IPR004353">
    <property type="entry name" value="Mon1"/>
</dbReference>
<keyword evidence="4" id="KW-1185">Reference proteome</keyword>